<dbReference type="OrthoDB" id="5563016at2759"/>
<evidence type="ECO:0000256" key="2">
    <source>
        <dbReference type="ARBA" id="ARBA00022737"/>
    </source>
</evidence>
<protein>
    <recommendedName>
        <fullName evidence="8">Phosphatase and actin regulator 1</fullName>
    </recommendedName>
</protein>
<dbReference type="EMBL" id="VYZN01000053">
    <property type="protein sequence ID" value="KAE9527419.1"/>
    <property type="molecule type" value="Genomic_DNA"/>
</dbReference>
<evidence type="ECO:0008006" key="8">
    <source>
        <dbReference type="Google" id="ProtNLM"/>
    </source>
</evidence>
<name>A0A6G0T8E6_APHGL</name>
<dbReference type="AlphaFoldDB" id="A0A6G0T8E6"/>
<comment type="similarity">
    <text evidence="1">Belongs to the phosphatase and actin regulator family.</text>
</comment>
<dbReference type="GO" id="GO:0003779">
    <property type="term" value="F:actin binding"/>
    <property type="evidence" value="ECO:0007669"/>
    <property type="project" value="UniProtKB-KW"/>
</dbReference>
<keyword evidence="2" id="KW-0677">Repeat</keyword>
<feature type="region of interest" description="Disordered" evidence="5">
    <location>
        <begin position="1"/>
        <end position="46"/>
    </location>
</feature>
<keyword evidence="7" id="KW-1185">Reference proteome</keyword>
<dbReference type="PANTHER" id="PTHR12751:SF18">
    <property type="entry name" value="PHOSPHATASE AND ACTIN REGULATOR 1"/>
    <property type="match status" value="1"/>
</dbReference>
<dbReference type="Pfam" id="PF02755">
    <property type="entry name" value="RPEL"/>
    <property type="match status" value="1"/>
</dbReference>
<dbReference type="GO" id="GO:0030036">
    <property type="term" value="P:actin cytoskeleton organization"/>
    <property type="evidence" value="ECO:0007669"/>
    <property type="project" value="TreeGrafter"/>
</dbReference>
<dbReference type="PROSITE" id="PS51073">
    <property type="entry name" value="RPEL"/>
    <property type="match status" value="1"/>
</dbReference>
<proteinExistence type="inferred from homology"/>
<feature type="repeat" description="RPEL" evidence="4">
    <location>
        <begin position="149"/>
        <end position="174"/>
    </location>
</feature>
<evidence type="ECO:0000256" key="3">
    <source>
        <dbReference type="ARBA" id="ARBA00023203"/>
    </source>
</evidence>
<evidence type="ECO:0000313" key="7">
    <source>
        <dbReference type="Proteomes" id="UP000475862"/>
    </source>
</evidence>
<sequence>MSVRLSSGCLPANGEKPLPPSSDKIDSNGQQNNLQDHQQLQQQPRSNSMDYLNFEEKRQIIASSLSLTDFLHTSGTATTPTSPTTGKFIIAKKQNGTALRTNSLGSGTRTSPLQLDRKQPSKFSALGKLFKPWKWKRKKKSEKFETTSRNLERKISVRANRDELIQKGILFLDSPMAQTHTISESDNSSQLNQTSSGTTTCVTVTPTIGSSMLFQQQQNRYSNQFMNGKYKLQII</sequence>
<evidence type="ECO:0000256" key="4">
    <source>
        <dbReference type="PROSITE-ProRule" id="PRU00401"/>
    </source>
</evidence>
<reference evidence="6 7" key="1">
    <citation type="submission" date="2019-08" db="EMBL/GenBank/DDBJ databases">
        <title>The genome of the soybean aphid Biotype 1, its phylome, world population structure and adaptation to the North American continent.</title>
        <authorList>
            <person name="Giordano R."/>
            <person name="Donthu R.K."/>
            <person name="Hernandez A.G."/>
            <person name="Wright C.L."/>
            <person name="Zimin A.V."/>
        </authorList>
    </citation>
    <scope>NUCLEOTIDE SEQUENCE [LARGE SCALE GENOMIC DNA]</scope>
    <source>
        <tissue evidence="6">Whole aphids</tissue>
    </source>
</reference>
<dbReference type="Proteomes" id="UP000475862">
    <property type="component" value="Unassembled WGS sequence"/>
</dbReference>
<comment type="caution">
    <text evidence="6">The sequence shown here is derived from an EMBL/GenBank/DDBJ whole genome shotgun (WGS) entry which is preliminary data.</text>
</comment>
<keyword evidence="3" id="KW-0009">Actin-binding</keyword>
<dbReference type="PANTHER" id="PTHR12751">
    <property type="entry name" value="PHOSPHATASE AND ACTIN REGULATOR PHACTR"/>
    <property type="match status" value="1"/>
</dbReference>
<evidence type="ECO:0000256" key="5">
    <source>
        <dbReference type="SAM" id="MobiDB-lite"/>
    </source>
</evidence>
<organism evidence="6 7">
    <name type="scientific">Aphis glycines</name>
    <name type="common">Soybean aphid</name>
    <dbReference type="NCBI Taxonomy" id="307491"/>
    <lineage>
        <taxon>Eukaryota</taxon>
        <taxon>Metazoa</taxon>
        <taxon>Ecdysozoa</taxon>
        <taxon>Arthropoda</taxon>
        <taxon>Hexapoda</taxon>
        <taxon>Insecta</taxon>
        <taxon>Pterygota</taxon>
        <taxon>Neoptera</taxon>
        <taxon>Paraneoptera</taxon>
        <taxon>Hemiptera</taxon>
        <taxon>Sternorrhyncha</taxon>
        <taxon>Aphidomorpha</taxon>
        <taxon>Aphidoidea</taxon>
        <taxon>Aphididae</taxon>
        <taxon>Aphidini</taxon>
        <taxon>Aphis</taxon>
        <taxon>Aphis</taxon>
    </lineage>
</organism>
<accession>A0A6G0T8E6</accession>
<evidence type="ECO:0000313" key="6">
    <source>
        <dbReference type="EMBL" id="KAE9527419.1"/>
    </source>
</evidence>
<feature type="compositionally biased region" description="Low complexity" evidence="5">
    <location>
        <begin position="30"/>
        <end position="43"/>
    </location>
</feature>
<evidence type="ECO:0000256" key="1">
    <source>
        <dbReference type="ARBA" id="ARBA00009795"/>
    </source>
</evidence>
<dbReference type="InterPro" id="IPR004018">
    <property type="entry name" value="RPEL_repeat"/>
</dbReference>
<gene>
    <name evidence="6" type="ORF">AGLY_013117</name>
</gene>